<comment type="subunit">
    <text evidence="4 8">Dimer of large and small chains.</text>
</comment>
<evidence type="ECO:0000256" key="3">
    <source>
        <dbReference type="ARBA" id="ARBA00006341"/>
    </source>
</evidence>
<dbReference type="Gene3D" id="3.30.70.1150">
    <property type="entry name" value="ACT-like. Chain A, domain 2"/>
    <property type="match status" value="1"/>
</dbReference>
<dbReference type="CDD" id="cd04878">
    <property type="entry name" value="ACT_AHAS"/>
    <property type="match status" value="1"/>
</dbReference>
<dbReference type="GO" id="GO:0003984">
    <property type="term" value="F:acetolactate synthase activity"/>
    <property type="evidence" value="ECO:0007669"/>
    <property type="project" value="UniProtKB-UniRule"/>
</dbReference>
<accession>A0A5C1Q9L6</accession>
<dbReference type="KEGG" id="sper:EW093_01780"/>
<dbReference type="InterPro" id="IPR004789">
    <property type="entry name" value="Acetalactate_synth_ssu"/>
</dbReference>
<keyword evidence="8 10" id="KW-0808">Transferase</keyword>
<dbReference type="Proteomes" id="UP000323824">
    <property type="component" value="Chromosome"/>
</dbReference>
<comment type="catalytic activity">
    <reaction evidence="7 8">
        <text>2 pyruvate + H(+) = (2S)-2-acetolactate + CO2</text>
        <dbReference type="Rhea" id="RHEA:25249"/>
        <dbReference type="ChEBI" id="CHEBI:15361"/>
        <dbReference type="ChEBI" id="CHEBI:15378"/>
        <dbReference type="ChEBI" id="CHEBI:16526"/>
        <dbReference type="ChEBI" id="CHEBI:58476"/>
        <dbReference type="EC" id="2.2.1.6"/>
    </reaction>
</comment>
<dbReference type="GO" id="GO:1990610">
    <property type="term" value="F:acetolactate synthase regulator activity"/>
    <property type="evidence" value="ECO:0007669"/>
    <property type="project" value="UniProtKB-UniRule"/>
</dbReference>
<dbReference type="SUPFAM" id="SSF55021">
    <property type="entry name" value="ACT-like"/>
    <property type="match status" value="2"/>
</dbReference>
<comment type="similarity">
    <text evidence="3 8">Belongs to the acetolactate synthase small subunit family.</text>
</comment>
<dbReference type="Pfam" id="PF10369">
    <property type="entry name" value="ALS_ss_C"/>
    <property type="match status" value="1"/>
</dbReference>
<dbReference type="InterPro" id="IPR045865">
    <property type="entry name" value="ACT-like_dom_sf"/>
</dbReference>
<evidence type="ECO:0000256" key="7">
    <source>
        <dbReference type="ARBA" id="ARBA00048670"/>
    </source>
</evidence>
<evidence type="ECO:0000313" key="10">
    <source>
        <dbReference type="EMBL" id="QEN03486.1"/>
    </source>
</evidence>
<comment type="function">
    <text evidence="8">Catalyzes the conversion of 2 pyruvate molecules into acetolactate in the first common step of the biosynthetic pathway of the branched-amino acids such as leucine, isoleucine, and valine.</text>
</comment>
<reference evidence="10 11" key="1">
    <citation type="submission" date="2019-02" db="EMBL/GenBank/DDBJ databases">
        <authorList>
            <person name="Fomenkov A."/>
            <person name="Dubinina G."/>
            <person name="Grabovich M."/>
            <person name="Vincze T."/>
            <person name="Roberts R.J."/>
        </authorList>
    </citation>
    <scope>NUCLEOTIDE SEQUENCE [LARGE SCALE GENOMIC DNA]</scope>
    <source>
        <strain evidence="10 11">P</strain>
    </source>
</reference>
<reference evidence="10 11" key="2">
    <citation type="submission" date="2019-09" db="EMBL/GenBank/DDBJ databases">
        <title>Complete Genome Sequence and Methylome Analysis of free living Spirochaetas.</title>
        <authorList>
            <person name="Leshcheva N."/>
            <person name="Mikheeva N."/>
        </authorList>
    </citation>
    <scope>NUCLEOTIDE SEQUENCE [LARGE SCALE GENOMIC DNA]</scope>
    <source>
        <strain evidence="10 11">P</strain>
    </source>
</reference>
<dbReference type="UniPathway" id="UPA00047">
    <property type="reaction ID" value="UER00055"/>
</dbReference>
<dbReference type="Gene3D" id="3.30.70.260">
    <property type="match status" value="1"/>
</dbReference>
<dbReference type="UniPathway" id="UPA00049">
    <property type="reaction ID" value="UER00059"/>
</dbReference>
<evidence type="ECO:0000256" key="2">
    <source>
        <dbReference type="ARBA" id="ARBA00005025"/>
    </source>
</evidence>
<name>A0A5C1Q9L6_9SPIO</name>
<evidence type="ECO:0000256" key="4">
    <source>
        <dbReference type="ARBA" id="ARBA00011744"/>
    </source>
</evidence>
<dbReference type="OrthoDB" id="9787365at2"/>
<dbReference type="EMBL" id="CP035807">
    <property type="protein sequence ID" value="QEN03486.1"/>
    <property type="molecule type" value="Genomic_DNA"/>
</dbReference>
<organism evidence="10 11">
    <name type="scientific">Thiospirochaeta perfilievii</name>
    <dbReference type="NCBI Taxonomy" id="252967"/>
    <lineage>
        <taxon>Bacteria</taxon>
        <taxon>Pseudomonadati</taxon>
        <taxon>Spirochaetota</taxon>
        <taxon>Spirochaetia</taxon>
        <taxon>Spirochaetales</taxon>
        <taxon>Spirochaetaceae</taxon>
        <taxon>Thiospirochaeta</taxon>
    </lineage>
</organism>
<comment type="pathway">
    <text evidence="1 8">Amino-acid biosynthesis; L-isoleucine biosynthesis; L-isoleucine from 2-oxobutanoate: step 1/4.</text>
</comment>
<dbReference type="NCBIfam" id="TIGR00119">
    <property type="entry name" value="acolac_sm"/>
    <property type="match status" value="1"/>
</dbReference>
<dbReference type="FunFam" id="3.30.70.1150:FF:000001">
    <property type="entry name" value="Acetolactate synthase small subunit"/>
    <property type="match status" value="1"/>
</dbReference>
<dbReference type="InterPro" id="IPR027271">
    <property type="entry name" value="Acetolactate_synth/TF_NikR_C"/>
</dbReference>
<dbReference type="PROSITE" id="PS51671">
    <property type="entry name" value="ACT"/>
    <property type="match status" value="1"/>
</dbReference>
<proteinExistence type="inferred from homology"/>
<evidence type="ECO:0000313" key="11">
    <source>
        <dbReference type="Proteomes" id="UP000323824"/>
    </source>
</evidence>
<dbReference type="NCBIfam" id="NF008864">
    <property type="entry name" value="PRK11895.1"/>
    <property type="match status" value="1"/>
</dbReference>
<keyword evidence="5 8" id="KW-0028">Amino-acid biosynthesis</keyword>
<dbReference type="InterPro" id="IPR019455">
    <property type="entry name" value="Acetolactate_synth_ssu_C"/>
</dbReference>
<keyword evidence="6 8" id="KW-0100">Branched-chain amino acid biosynthesis</keyword>
<dbReference type="RefSeq" id="WP_149566744.1">
    <property type="nucleotide sequence ID" value="NZ_CP035807.1"/>
</dbReference>
<gene>
    <name evidence="10" type="primary">ilvN</name>
    <name evidence="10" type="ORF">EW093_01780</name>
</gene>
<dbReference type="GO" id="GO:0009097">
    <property type="term" value="P:isoleucine biosynthetic process"/>
    <property type="evidence" value="ECO:0007669"/>
    <property type="project" value="UniProtKB-UniRule"/>
</dbReference>
<dbReference type="GO" id="GO:0005829">
    <property type="term" value="C:cytosol"/>
    <property type="evidence" value="ECO:0007669"/>
    <property type="project" value="TreeGrafter"/>
</dbReference>
<comment type="pathway">
    <text evidence="2 8">Amino-acid biosynthesis; L-valine biosynthesis; L-valine from pyruvate: step 1/4.</text>
</comment>
<dbReference type="GO" id="GO:0009099">
    <property type="term" value="P:L-valine biosynthetic process"/>
    <property type="evidence" value="ECO:0007669"/>
    <property type="project" value="UniProtKB-UniRule"/>
</dbReference>
<feature type="domain" description="ACT" evidence="9">
    <location>
        <begin position="7"/>
        <end position="81"/>
    </location>
</feature>
<sequence length="165" mass="18493">MKMKKHSISLRVANKPGVLIRISLVFARRGYNIDSLVVSESNDRNFSSMNITATGDPETLHLMLNQLNRLVDVVHAKEHNNENALQRELALVKVKCEDVQRTDVLQIADVFKARNMDISDHTITFQVTGSSSKLDAFQELLKPYGIVELIRSGNLIMARGSESTT</sequence>
<evidence type="ECO:0000256" key="6">
    <source>
        <dbReference type="ARBA" id="ARBA00023304"/>
    </source>
</evidence>
<evidence type="ECO:0000259" key="9">
    <source>
        <dbReference type="PROSITE" id="PS51671"/>
    </source>
</evidence>
<dbReference type="Pfam" id="PF22629">
    <property type="entry name" value="ACT_AHAS_ss"/>
    <property type="match status" value="1"/>
</dbReference>
<keyword evidence="11" id="KW-1185">Reference proteome</keyword>
<evidence type="ECO:0000256" key="1">
    <source>
        <dbReference type="ARBA" id="ARBA00004974"/>
    </source>
</evidence>
<dbReference type="PANTHER" id="PTHR30239">
    <property type="entry name" value="ACETOLACTATE SYNTHASE SMALL SUBUNIT"/>
    <property type="match status" value="1"/>
</dbReference>
<evidence type="ECO:0000256" key="5">
    <source>
        <dbReference type="ARBA" id="ARBA00022605"/>
    </source>
</evidence>
<dbReference type="InterPro" id="IPR002912">
    <property type="entry name" value="ACT_dom"/>
</dbReference>
<dbReference type="InterPro" id="IPR039557">
    <property type="entry name" value="AHAS_ACT"/>
</dbReference>
<evidence type="ECO:0000256" key="8">
    <source>
        <dbReference type="RuleBase" id="RU368092"/>
    </source>
</evidence>
<dbReference type="EC" id="2.2.1.6" evidence="8"/>
<dbReference type="InterPro" id="IPR054480">
    <property type="entry name" value="AHAS_small-like_ACT"/>
</dbReference>
<dbReference type="AlphaFoldDB" id="A0A5C1Q9L6"/>
<dbReference type="PANTHER" id="PTHR30239:SF0">
    <property type="entry name" value="ACETOLACTATE SYNTHASE SMALL SUBUNIT 1, CHLOROPLASTIC"/>
    <property type="match status" value="1"/>
</dbReference>
<protein>
    <recommendedName>
        <fullName evidence="8">Acetolactate synthase small subunit</fullName>
        <shortName evidence="8">AHAS</shortName>
        <shortName evidence="8">ALS</shortName>
        <ecNumber evidence="8">2.2.1.6</ecNumber>
    </recommendedName>
    <alternativeName>
        <fullName evidence="8">Acetohydroxy-acid synthase small subunit</fullName>
    </alternativeName>
</protein>